<name>A0ABV0A9S5_9FLAO</name>
<dbReference type="EMBL" id="JAZHYP010000003">
    <property type="protein sequence ID" value="MEN3323859.1"/>
    <property type="molecule type" value="Genomic_DNA"/>
</dbReference>
<dbReference type="Proteomes" id="UP001416393">
    <property type="component" value="Unassembled WGS sequence"/>
</dbReference>
<keyword evidence="3" id="KW-1185">Reference proteome</keyword>
<accession>A0ABV0A9S5</accession>
<gene>
    <name evidence="2" type="ORF">VP395_08980</name>
</gene>
<feature type="transmembrane region" description="Helical" evidence="1">
    <location>
        <begin position="21"/>
        <end position="39"/>
    </location>
</feature>
<evidence type="ECO:0000313" key="3">
    <source>
        <dbReference type="Proteomes" id="UP001416393"/>
    </source>
</evidence>
<reference evidence="2 3" key="1">
    <citation type="submission" date="2024-01" db="EMBL/GenBank/DDBJ databases">
        <title>Mariniflexile litorale sp. nov., isolated from the shallow sediments of the Sea of Japan.</title>
        <authorList>
            <person name="Romanenko L."/>
            <person name="Bystritskaya E."/>
            <person name="Isaeva M."/>
        </authorList>
    </citation>
    <scope>NUCLEOTIDE SEQUENCE [LARGE SCALE GENOMIC DNA]</scope>
    <source>
        <strain evidence="2 3">KCTC 32427</strain>
    </source>
</reference>
<protein>
    <submittedName>
        <fullName evidence="2">Uncharacterized protein</fullName>
    </submittedName>
</protein>
<evidence type="ECO:0000256" key="1">
    <source>
        <dbReference type="SAM" id="Phobius"/>
    </source>
</evidence>
<keyword evidence="1" id="KW-0812">Transmembrane</keyword>
<dbReference type="RefSeq" id="WP_346241645.1">
    <property type="nucleotide sequence ID" value="NZ_JAZHYP010000003.1"/>
</dbReference>
<sequence length="207" mass="24105">MADKEKDLIGTILNKVKNHRLIWPIIVFGLIIIGVSKFTNALQDINSFIFPSNKTKPEIQNQVKKQTEKKLIEIINQSESYQIFEKSNPYPIKYNKVKIGTKLSMIKNYYSDTEGSLSEDGNRYFLDTKDNMFKWIVYFFEQNQEDPKVNLITFYAEDNYMAKIKNQALVAFDTINLKSFNLGKILEWSNIEGTKVRIENSAYSISE</sequence>
<keyword evidence="1" id="KW-0472">Membrane</keyword>
<evidence type="ECO:0000313" key="2">
    <source>
        <dbReference type="EMBL" id="MEN3323859.1"/>
    </source>
</evidence>
<keyword evidence="1" id="KW-1133">Transmembrane helix</keyword>
<organism evidence="2 3">
    <name type="scientific">Mariniflexile soesokkakense</name>
    <dbReference type="NCBI Taxonomy" id="1343160"/>
    <lineage>
        <taxon>Bacteria</taxon>
        <taxon>Pseudomonadati</taxon>
        <taxon>Bacteroidota</taxon>
        <taxon>Flavobacteriia</taxon>
        <taxon>Flavobacteriales</taxon>
        <taxon>Flavobacteriaceae</taxon>
        <taxon>Mariniflexile</taxon>
    </lineage>
</organism>
<proteinExistence type="predicted"/>
<comment type="caution">
    <text evidence="2">The sequence shown here is derived from an EMBL/GenBank/DDBJ whole genome shotgun (WGS) entry which is preliminary data.</text>
</comment>